<dbReference type="Gene3D" id="3.40.50.720">
    <property type="entry name" value="NAD(P)-binding Rossmann-like Domain"/>
    <property type="match status" value="1"/>
</dbReference>
<evidence type="ECO:0000313" key="3">
    <source>
        <dbReference type="EMBL" id="KAJ8031967.1"/>
    </source>
</evidence>
<dbReference type="AlphaFoldDB" id="A0A9Q1BSB5"/>
<dbReference type="Proteomes" id="UP001152320">
    <property type="component" value="Chromosome 12"/>
</dbReference>
<gene>
    <name evidence="3" type="ORF">HOLleu_25348</name>
</gene>
<protein>
    <submittedName>
        <fullName evidence="3">WW domain-containing oxidoreductase</fullName>
    </submittedName>
</protein>
<dbReference type="PANTHER" id="PTHR43157">
    <property type="entry name" value="PHOSPHATIDYLINOSITOL-GLYCAN BIOSYNTHESIS CLASS F PROTEIN-RELATED"/>
    <property type="match status" value="1"/>
</dbReference>
<name>A0A9Q1BSB5_HOLLE</name>
<dbReference type="EMBL" id="JAIZAY010000012">
    <property type="protein sequence ID" value="KAJ8031967.1"/>
    <property type="molecule type" value="Genomic_DNA"/>
</dbReference>
<evidence type="ECO:0000256" key="1">
    <source>
        <dbReference type="ARBA" id="ARBA00023002"/>
    </source>
</evidence>
<accession>A0A9Q1BSB5</accession>
<dbReference type="GO" id="GO:0016491">
    <property type="term" value="F:oxidoreductase activity"/>
    <property type="evidence" value="ECO:0007669"/>
    <property type="project" value="UniProtKB-KW"/>
</dbReference>
<dbReference type="Pfam" id="PF00106">
    <property type="entry name" value="adh_short"/>
    <property type="match status" value="2"/>
</dbReference>
<evidence type="ECO:0000313" key="4">
    <source>
        <dbReference type="Proteomes" id="UP001152320"/>
    </source>
</evidence>
<comment type="caution">
    <text evidence="3">The sequence shown here is derived from an EMBL/GenBank/DDBJ whole genome shotgun (WGS) entry which is preliminary data.</text>
</comment>
<evidence type="ECO:0000256" key="2">
    <source>
        <dbReference type="SAM" id="MobiDB-lite"/>
    </source>
</evidence>
<organism evidence="3 4">
    <name type="scientific">Holothuria leucospilota</name>
    <name type="common">Black long sea cucumber</name>
    <name type="synonym">Mertensiothuria leucospilota</name>
    <dbReference type="NCBI Taxonomy" id="206669"/>
    <lineage>
        <taxon>Eukaryota</taxon>
        <taxon>Metazoa</taxon>
        <taxon>Echinodermata</taxon>
        <taxon>Eleutherozoa</taxon>
        <taxon>Echinozoa</taxon>
        <taxon>Holothuroidea</taxon>
        <taxon>Aspidochirotacea</taxon>
        <taxon>Aspidochirotida</taxon>
        <taxon>Holothuriidae</taxon>
        <taxon>Holothuria</taxon>
    </lineage>
</organism>
<proteinExistence type="predicted"/>
<dbReference type="SUPFAM" id="SSF51735">
    <property type="entry name" value="NAD(P)-binding Rossmann-fold domains"/>
    <property type="match status" value="1"/>
</dbReference>
<reference evidence="3" key="1">
    <citation type="submission" date="2021-10" db="EMBL/GenBank/DDBJ databases">
        <title>Tropical sea cucumber genome reveals ecological adaptation and Cuvierian tubules defense mechanism.</title>
        <authorList>
            <person name="Chen T."/>
        </authorList>
    </citation>
    <scope>NUCLEOTIDE SEQUENCE</scope>
    <source>
        <strain evidence="3">Nanhai2018</strain>
        <tissue evidence="3">Muscle</tissue>
    </source>
</reference>
<dbReference type="InterPro" id="IPR036291">
    <property type="entry name" value="NAD(P)-bd_dom_sf"/>
</dbReference>
<dbReference type="OrthoDB" id="191139at2759"/>
<sequence length="414" mass="46382">MGATPSVPLVDLPQDRTFLITGANTGIGYETAKKIAQYGGRVIMACRSEEKANEAIERMTQETQTEFAEMKEKNAQDSHSETKEAPSLNVQYMHLDLSKLQSTMDFINRYRESGLPIHVLICNAGMLTDKKVITEDGFETIFQVNYLSHFLLTLHLLPLIKQSGPNCRIINIASKAHFLSEVNLDNIQSQKHFTATKCYGNSKLYQIMSMYQLAKRLDKNAVSVFSVHPGFVKTNMLNYETTFFNDLMTSAAVRMGLARKPTTGAIGPLIAALDPSFNGQTAVYFSEERPKNPFAIARNEAKQEIIWNYSLECLKEYLNDEILGEIGMKMDDIETVKHSVRDCEGTDVDKMEGNVNKKEIAVDRKVGIGKKEGDIDKKVTGDAKGDADTDKGYVDKEEVDDDKEKVDVDKNEET</sequence>
<keyword evidence="1" id="KW-0560">Oxidoreductase</keyword>
<dbReference type="PANTHER" id="PTHR43157:SF31">
    <property type="entry name" value="PHOSPHATIDYLINOSITOL-GLYCAN BIOSYNTHESIS CLASS F PROTEIN"/>
    <property type="match status" value="1"/>
</dbReference>
<keyword evidence="4" id="KW-1185">Reference proteome</keyword>
<dbReference type="InterPro" id="IPR002347">
    <property type="entry name" value="SDR_fam"/>
</dbReference>
<feature type="region of interest" description="Disordered" evidence="2">
    <location>
        <begin position="375"/>
        <end position="414"/>
    </location>
</feature>
<dbReference type="PRINTS" id="PR00081">
    <property type="entry name" value="GDHRDH"/>
</dbReference>